<dbReference type="EMBL" id="JBCGBO010000004">
    <property type="protein sequence ID" value="KAK9210498.1"/>
    <property type="molecule type" value="Genomic_DNA"/>
</dbReference>
<comment type="caution">
    <text evidence="2">The sequence shown here is derived from an EMBL/GenBank/DDBJ whole genome shotgun (WGS) entry which is preliminary data.</text>
</comment>
<evidence type="ECO:0000256" key="1">
    <source>
        <dbReference type="SAM" id="MobiDB-lite"/>
    </source>
</evidence>
<sequence length="72" mass="8716">MREKFPQPKCSPRRIRGRLAKTTSLLVKHSSTADGEDKRRTRRVPRLRRRIGPCLDESWERVRWRGLFLKMR</sequence>
<name>A0AAP0MM46_9ROSI</name>
<keyword evidence="4" id="KW-1185">Reference proteome</keyword>
<feature type="compositionally biased region" description="Polar residues" evidence="1">
    <location>
        <begin position="21"/>
        <end position="33"/>
    </location>
</feature>
<organism evidence="2 4">
    <name type="scientific">Citrus x changshan-huyou</name>
    <dbReference type="NCBI Taxonomy" id="2935761"/>
    <lineage>
        <taxon>Eukaryota</taxon>
        <taxon>Viridiplantae</taxon>
        <taxon>Streptophyta</taxon>
        <taxon>Embryophyta</taxon>
        <taxon>Tracheophyta</taxon>
        <taxon>Spermatophyta</taxon>
        <taxon>Magnoliopsida</taxon>
        <taxon>eudicotyledons</taxon>
        <taxon>Gunneridae</taxon>
        <taxon>Pentapetalae</taxon>
        <taxon>rosids</taxon>
        <taxon>malvids</taxon>
        <taxon>Sapindales</taxon>
        <taxon>Rutaceae</taxon>
        <taxon>Aurantioideae</taxon>
        <taxon>Citrus</taxon>
    </lineage>
</organism>
<accession>A0AAP0MM46</accession>
<feature type="region of interest" description="Disordered" evidence="1">
    <location>
        <begin position="1"/>
        <end position="43"/>
    </location>
</feature>
<proteinExistence type="predicted"/>
<reference evidence="2 4" key="1">
    <citation type="submission" date="2024-05" db="EMBL/GenBank/DDBJ databases">
        <title>Haplotype-resolved chromosome-level genome assembly of Huyou (Citrus changshanensis).</title>
        <authorList>
            <person name="Miao C."/>
            <person name="Chen W."/>
            <person name="Wu Y."/>
            <person name="Wang L."/>
            <person name="Zhao S."/>
            <person name="Grierson D."/>
            <person name="Xu C."/>
            <person name="Chen K."/>
        </authorList>
    </citation>
    <scope>NUCLEOTIDE SEQUENCE [LARGE SCALE GENOMIC DNA]</scope>
    <source>
        <strain evidence="2">01-14</strain>
        <tissue evidence="2">Leaf</tissue>
    </source>
</reference>
<evidence type="ECO:0000313" key="4">
    <source>
        <dbReference type="Proteomes" id="UP001428341"/>
    </source>
</evidence>
<gene>
    <name evidence="2" type="ORF">WN944_002868</name>
    <name evidence="3" type="ORF">WN944_002869</name>
</gene>
<protein>
    <submittedName>
        <fullName evidence="2">Uncharacterized protein</fullName>
    </submittedName>
</protein>
<evidence type="ECO:0000313" key="2">
    <source>
        <dbReference type="EMBL" id="KAK9210497.1"/>
    </source>
</evidence>
<dbReference type="Proteomes" id="UP001428341">
    <property type="component" value="Unassembled WGS sequence"/>
</dbReference>
<dbReference type="AlphaFoldDB" id="A0AAP0MM46"/>
<dbReference type="EMBL" id="JBCGBO010000004">
    <property type="protein sequence ID" value="KAK9210497.1"/>
    <property type="molecule type" value="Genomic_DNA"/>
</dbReference>
<evidence type="ECO:0000313" key="3">
    <source>
        <dbReference type="EMBL" id="KAK9210498.1"/>
    </source>
</evidence>